<accession>A0ABY1KUY3</accession>
<organism evidence="2 3">
    <name type="scientific">Zobellia uliginosa</name>
    <dbReference type="NCBI Taxonomy" id="143224"/>
    <lineage>
        <taxon>Bacteria</taxon>
        <taxon>Pseudomonadati</taxon>
        <taxon>Bacteroidota</taxon>
        <taxon>Flavobacteriia</taxon>
        <taxon>Flavobacteriales</taxon>
        <taxon>Flavobacteriaceae</taxon>
        <taxon>Zobellia</taxon>
    </lineage>
</organism>
<dbReference type="Proteomes" id="UP000185728">
    <property type="component" value="Unassembled WGS sequence"/>
</dbReference>
<protein>
    <recommendedName>
        <fullName evidence="4">PAP2 superfamily protein</fullName>
    </recommendedName>
</protein>
<name>A0ABY1KUY3_9FLAO</name>
<evidence type="ECO:0000313" key="3">
    <source>
        <dbReference type="Proteomes" id="UP000185728"/>
    </source>
</evidence>
<dbReference type="RefSeq" id="WP_076455712.1">
    <property type="nucleotide sequence ID" value="NZ_FTOB01000004.1"/>
</dbReference>
<feature type="transmembrane region" description="Helical" evidence="1">
    <location>
        <begin position="155"/>
        <end position="174"/>
    </location>
</feature>
<dbReference type="EMBL" id="FTOB01000004">
    <property type="protein sequence ID" value="SIS81919.1"/>
    <property type="molecule type" value="Genomic_DNA"/>
</dbReference>
<evidence type="ECO:0000313" key="2">
    <source>
        <dbReference type="EMBL" id="SIS81919.1"/>
    </source>
</evidence>
<proteinExistence type="predicted"/>
<feature type="transmembrane region" description="Helical" evidence="1">
    <location>
        <begin position="7"/>
        <end position="28"/>
    </location>
</feature>
<keyword evidence="1" id="KW-1133">Transmembrane helix</keyword>
<feature type="transmembrane region" description="Helical" evidence="1">
    <location>
        <begin position="131"/>
        <end position="149"/>
    </location>
</feature>
<feature type="transmembrane region" description="Helical" evidence="1">
    <location>
        <begin position="181"/>
        <end position="200"/>
    </location>
</feature>
<evidence type="ECO:0000256" key="1">
    <source>
        <dbReference type="SAM" id="Phobius"/>
    </source>
</evidence>
<dbReference type="Gene3D" id="1.20.144.10">
    <property type="entry name" value="Phosphatidic acid phosphatase type 2/haloperoxidase"/>
    <property type="match status" value="1"/>
</dbReference>
<feature type="transmembrane region" description="Helical" evidence="1">
    <location>
        <begin position="104"/>
        <end position="124"/>
    </location>
</feature>
<feature type="transmembrane region" description="Helical" evidence="1">
    <location>
        <begin position="81"/>
        <end position="98"/>
    </location>
</feature>
<gene>
    <name evidence="2" type="ORF">SAMN05421766_104144</name>
</gene>
<keyword evidence="1" id="KW-0472">Membrane</keyword>
<comment type="caution">
    <text evidence="2">The sequence shown here is derived from an EMBL/GenBank/DDBJ whole genome shotgun (WGS) entry which is preliminary data.</text>
</comment>
<keyword evidence="1" id="KW-0812">Transmembrane</keyword>
<evidence type="ECO:0008006" key="4">
    <source>
        <dbReference type="Google" id="ProtNLM"/>
    </source>
</evidence>
<keyword evidence="3" id="KW-1185">Reference proteome</keyword>
<feature type="transmembrane region" description="Helical" evidence="1">
    <location>
        <begin position="40"/>
        <end position="60"/>
    </location>
</feature>
<sequence>MKVLLKAISYIFHPLFIPVAGTVAYFLITPKYTPLSAQGAFFFPIFVLTVIIPIITYFILRNLGLASSVFMSDLKERKYPMYVHIILLLFVIYKIIPHSNIVELYFYFVGLVIAALTALTLLFFKTKISMHLMGMGSLVMFLTSLSIHFEVNITLAISIATLLTGLVATSRLYLNAHTPIELVLGFFIGLLSQLLTIRFWL</sequence>
<reference evidence="2 3" key="1">
    <citation type="submission" date="2017-01" db="EMBL/GenBank/DDBJ databases">
        <authorList>
            <person name="Varghese N."/>
            <person name="Submissions S."/>
        </authorList>
    </citation>
    <scope>NUCLEOTIDE SEQUENCE [LARGE SCALE GENOMIC DNA]</scope>
    <source>
        <strain evidence="2 3">DSM 2061</strain>
    </source>
</reference>